<evidence type="ECO:0000313" key="3">
    <source>
        <dbReference type="EMBL" id="MED5053664.1"/>
    </source>
</evidence>
<dbReference type="InterPro" id="IPR051056">
    <property type="entry name" value="Glycosyl_Hydrolase_73"/>
</dbReference>
<reference evidence="3 4" key="1">
    <citation type="submission" date="2023-03" db="EMBL/GenBank/DDBJ databases">
        <title>Bacillus Genome Sequencing.</title>
        <authorList>
            <person name="Dunlap C."/>
        </authorList>
    </citation>
    <scope>NUCLEOTIDE SEQUENCE [LARGE SCALE GENOMIC DNA]</scope>
    <source>
        <strain evidence="3 4">NRS-38</strain>
    </source>
</reference>
<accession>A0ABD5J0V6</accession>
<evidence type="ECO:0000313" key="4">
    <source>
        <dbReference type="Proteomes" id="UP001339962"/>
    </source>
</evidence>
<dbReference type="SMART" id="SM00047">
    <property type="entry name" value="LYZ2"/>
    <property type="match status" value="1"/>
</dbReference>
<dbReference type="PANTHER" id="PTHR33308:SF10">
    <property type="entry name" value="EXO-GLUCOSAMINIDASE LYTG"/>
    <property type="match status" value="1"/>
</dbReference>
<dbReference type="Proteomes" id="UP001339962">
    <property type="component" value="Unassembled WGS sequence"/>
</dbReference>
<dbReference type="GO" id="GO:0016787">
    <property type="term" value="F:hydrolase activity"/>
    <property type="evidence" value="ECO:0007669"/>
    <property type="project" value="UniProtKB-KW"/>
</dbReference>
<dbReference type="AlphaFoldDB" id="A0ABD5J0V6"/>
<keyword evidence="1" id="KW-0378">Hydrolase</keyword>
<comment type="caution">
    <text evidence="3">The sequence shown here is derived from an EMBL/GenBank/DDBJ whole genome shotgun (WGS) entry which is preliminary data.</text>
</comment>
<organism evidence="3 4">
    <name type="scientific">Anoxybacteroides rupiense</name>
    <dbReference type="NCBI Taxonomy" id="311460"/>
    <lineage>
        <taxon>Bacteria</taxon>
        <taxon>Bacillati</taxon>
        <taxon>Bacillota</taxon>
        <taxon>Bacilli</taxon>
        <taxon>Bacillales</taxon>
        <taxon>Anoxybacillaceae</taxon>
        <taxon>Anoxybacteroides</taxon>
    </lineage>
</organism>
<evidence type="ECO:0000259" key="2">
    <source>
        <dbReference type="SMART" id="SM00047"/>
    </source>
</evidence>
<feature type="domain" description="Mannosyl-glycoprotein endo-beta-N-acetylglucosamidase-like" evidence="2">
    <location>
        <begin position="2"/>
        <end position="90"/>
    </location>
</feature>
<dbReference type="EMBL" id="JARTLI010000052">
    <property type="protein sequence ID" value="MED5053664.1"/>
    <property type="molecule type" value="Genomic_DNA"/>
</dbReference>
<name>A0ABD5J0V6_9BACL</name>
<protein>
    <submittedName>
        <fullName evidence="3">Glucosaminidase domain-containing protein</fullName>
    </submittedName>
</protein>
<dbReference type="InterPro" id="IPR002901">
    <property type="entry name" value="MGlyc_endo_b_GlcNAc-like_dom"/>
</dbReference>
<evidence type="ECO:0000256" key="1">
    <source>
        <dbReference type="ARBA" id="ARBA00022801"/>
    </source>
</evidence>
<dbReference type="Pfam" id="PF01832">
    <property type="entry name" value="Glucosaminidase"/>
    <property type="match status" value="1"/>
</dbReference>
<proteinExistence type="predicted"/>
<dbReference type="PANTHER" id="PTHR33308">
    <property type="entry name" value="PEPTIDOGLYCAN HYDROLASE FLGJ"/>
    <property type="match status" value="1"/>
</dbReference>
<dbReference type="Gene3D" id="1.10.530.10">
    <property type="match status" value="1"/>
</dbReference>
<gene>
    <name evidence="3" type="ORF">P9850_17920</name>
</gene>
<dbReference type="RefSeq" id="WP_183186256.1">
    <property type="nucleotide sequence ID" value="NZ_JACIDF010000001.1"/>
</dbReference>
<sequence length="92" mass="10369">MEFIQEIASYAQRIQEKYNILASLVIAQACLESKFGQSGLAQKGKNLFGIKGTYNGQSITMKTAEYHGGKAYQTDAAFWKKTWRSSIQYSVF</sequence>